<name>A8BJN4_GIAIC</name>
<comment type="similarity">
    <text evidence="1">Belongs to the GrpE family.</text>
</comment>
<dbReference type="InterPro" id="IPR009012">
    <property type="entry name" value="GrpE_head"/>
</dbReference>
<keyword evidence="3" id="KW-1185">Reference proteome</keyword>
<dbReference type="GO" id="GO:0051087">
    <property type="term" value="F:protein-folding chaperone binding"/>
    <property type="evidence" value="ECO:0007669"/>
    <property type="project" value="InterPro"/>
</dbReference>
<dbReference type="PANTHER" id="PTHR21237">
    <property type="entry name" value="GRPE PROTEIN"/>
    <property type="match status" value="1"/>
</dbReference>
<dbReference type="EMBL" id="AACB03000002">
    <property type="protein sequence ID" value="KAE8303927.1"/>
    <property type="molecule type" value="Genomic_DNA"/>
</dbReference>
<dbReference type="GeneID" id="5699512"/>
<dbReference type="STRING" id="184922.A8BJN4"/>
<dbReference type="KEGG" id="gla:GL50803_001376"/>
<dbReference type="Gene3D" id="2.30.22.10">
    <property type="entry name" value="Head domain of nucleotide exchange factor GrpE"/>
    <property type="match status" value="1"/>
</dbReference>
<dbReference type="Proteomes" id="UP000001548">
    <property type="component" value="Unassembled WGS sequence"/>
</dbReference>
<comment type="caution">
    <text evidence="2">The sequence shown here is derived from an EMBL/GenBank/DDBJ whole genome shotgun (WGS) entry which is preliminary data.</text>
</comment>
<dbReference type="InterPro" id="IPR000740">
    <property type="entry name" value="GrpE"/>
</dbReference>
<protein>
    <submittedName>
        <fullName evidence="2">Mge1</fullName>
    </submittedName>
</protein>
<dbReference type="HOGENOM" id="CLU_1513321_0_0_1"/>
<dbReference type="PANTHER" id="PTHR21237:SF23">
    <property type="entry name" value="GRPE PROTEIN HOMOLOG, MITOCHONDRIAL"/>
    <property type="match status" value="1"/>
</dbReference>
<dbReference type="GO" id="GO:0051082">
    <property type="term" value="F:unfolded protein binding"/>
    <property type="evidence" value="ECO:0000318"/>
    <property type="project" value="GO_Central"/>
</dbReference>
<dbReference type="AlphaFoldDB" id="A8BJN4"/>
<proteinExistence type="inferred from homology"/>
<dbReference type="SUPFAM" id="SSF51064">
    <property type="entry name" value="Head domain of nucleotide exchange factor GrpE"/>
    <property type="match status" value="1"/>
</dbReference>
<dbReference type="RefSeq" id="XP_001706621.1">
    <property type="nucleotide sequence ID" value="XM_001706569.1"/>
</dbReference>
<dbReference type="PRINTS" id="PR00773">
    <property type="entry name" value="GRPEPROTEIN"/>
</dbReference>
<accession>A8BJN4</accession>
<dbReference type="GO" id="GO:0001405">
    <property type="term" value="C:PAM complex, Tim23 associated import motor"/>
    <property type="evidence" value="ECO:0000318"/>
    <property type="project" value="GO_Central"/>
</dbReference>
<reference evidence="2 3" key="1">
    <citation type="journal article" date="2007" name="Science">
        <title>Genomic minimalism in the early diverging intestinal parasite Giardia lamblia.</title>
        <authorList>
            <person name="Morrison H.G."/>
            <person name="McArthur A.G."/>
            <person name="Gillin F.D."/>
            <person name="Aley S.B."/>
            <person name="Adam R.D."/>
            <person name="Olsen G.J."/>
            <person name="Best A.A."/>
            <person name="Cande W.Z."/>
            <person name="Chen F."/>
            <person name="Cipriano M.J."/>
            <person name="Davids B.J."/>
            <person name="Dawson S.C."/>
            <person name="Elmendorf H.G."/>
            <person name="Hehl A.B."/>
            <person name="Holder M.E."/>
            <person name="Huse S.M."/>
            <person name="Kim U.U."/>
            <person name="Lasek-Nesselquist E."/>
            <person name="Manning G."/>
            <person name="Nigam A."/>
            <person name="Nixon J.E."/>
            <person name="Palm D."/>
            <person name="Passamaneck N.E."/>
            <person name="Prabhu A."/>
            <person name="Reich C.I."/>
            <person name="Reiner D.S."/>
            <person name="Samuelson J."/>
            <person name="Svard S.G."/>
            <person name="Sogin M.L."/>
        </authorList>
    </citation>
    <scope>NUCLEOTIDE SEQUENCE [LARGE SCALE GENOMIC DNA]</scope>
    <source>
        <strain evidence="2 3">WB C6</strain>
    </source>
</reference>
<organism evidence="2 3">
    <name type="scientific">Giardia intestinalis (strain ATCC 50803 / WB clone C6)</name>
    <name type="common">Giardia lamblia</name>
    <dbReference type="NCBI Taxonomy" id="184922"/>
    <lineage>
        <taxon>Eukaryota</taxon>
        <taxon>Metamonada</taxon>
        <taxon>Diplomonadida</taxon>
        <taxon>Hexamitidae</taxon>
        <taxon>Giardiinae</taxon>
        <taxon>Giardia</taxon>
    </lineage>
</organism>
<dbReference type="OMA" id="IEATQRC"/>
<evidence type="ECO:0000313" key="3">
    <source>
        <dbReference type="Proteomes" id="UP000001548"/>
    </source>
</evidence>
<evidence type="ECO:0000256" key="1">
    <source>
        <dbReference type="RuleBase" id="RU004478"/>
    </source>
</evidence>
<sequence>MALSALSPSSMAGTSVLMRLMRGLVKPSSSTIEQQLKLLLAERQSAAEAQADAVAEARIEATQRCLRELLKILDAVDGLHAQAKSHPKSRGALTKHLHEIQESIAATHSLADQVLDTLEAQRIAPNRLDMFDSSLHNAVRVIEDSSLPSNTVCETLQPGLLHKGTVIRPAQVVINDIY</sequence>
<dbReference type="GO" id="GO:0042803">
    <property type="term" value="F:protein homodimerization activity"/>
    <property type="evidence" value="ECO:0007669"/>
    <property type="project" value="InterPro"/>
</dbReference>
<dbReference type="GO" id="GO:0030150">
    <property type="term" value="P:protein import into mitochondrial matrix"/>
    <property type="evidence" value="ECO:0000318"/>
    <property type="project" value="GO_Central"/>
</dbReference>
<gene>
    <name evidence="2" type="ORF">GL50803_001376</name>
</gene>
<dbReference type="FunFam" id="2.30.22.10:FF:000012">
    <property type="entry name" value="GrpE, adenine nucleotide exchange factor, putative"/>
    <property type="match status" value="1"/>
</dbReference>
<dbReference type="VEuPathDB" id="GiardiaDB:GL50803_1376"/>
<dbReference type="GO" id="GO:0006457">
    <property type="term" value="P:protein folding"/>
    <property type="evidence" value="ECO:0007669"/>
    <property type="project" value="InterPro"/>
</dbReference>
<evidence type="ECO:0000313" key="2">
    <source>
        <dbReference type="EMBL" id="KAE8303927.1"/>
    </source>
</evidence>
<dbReference type="Pfam" id="PF01025">
    <property type="entry name" value="GrpE"/>
    <property type="match status" value="1"/>
</dbReference>
<dbReference type="GO" id="GO:0000774">
    <property type="term" value="F:adenyl-nucleotide exchange factor activity"/>
    <property type="evidence" value="ECO:0000318"/>
    <property type="project" value="GO_Central"/>
</dbReference>